<dbReference type="GO" id="GO:0031573">
    <property type="term" value="P:mitotic intra-S DNA damage checkpoint signaling"/>
    <property type="evidence" value="ECO:0007669"/>
    <property type="project" value="TreeGrafter"/>
</dbReference>
<dbReference type="PANTHER" id="PTHR13451:SF0">
    <property type="entry name" value="CROSSOVER JUNCTION ENDONUCLEASE MUS81"/>
    <property type="match status" value="1"/>
</dbReference>
<keyword evidence="2" id="KW-0479">Metal-binding</keyword>
<keyword evidence="5" id="KW-1185">Reference proteome</keyword>
<dbReference type="SMART" id="SM00891">
    <property type="entry name" value="ERCC4"/>
    <property type="match status" value="1"/>
</dbReference>
<name>A0A9W7LD93_9STRA</name>
<dbReference type="GO" id="GO:0000712">
    <property type="term" value="P:resolution of meiotic recombination intermediates"/>
    <property type="evidence" value="ECO:0007669"/>
    <property type="project" value="TreeGrafter"/>
</dbReference>
<dbReference type="Proteomes" id="UP001165065">
    <property type="component" value="Unassembled WGS sequence"/>
</dbReference>
<keyword evidence="2" id="KW-0540">Nuclease</keyword>
<dbReference type="GO" id="GO:0048257">
    <property type="term" value="F:3'-flap endonuclease activity"/>
    <property type="evidence" value="ECO:0007669"/>
    <property type="project" value="TreeGrafter"/>
</dbReference>
<evidence type="ECO:0000256" key="2">
    <source>
        <dbReference type="RuleBase" id="RU369042"/>
    </source>
</evidence>
<dbReference type="GO" id="GO:0048476">
    <property type="term" value="C:Holliday junction resolvase complex"/>
    <property type="evidence" value="ECO:0007669"/>
    <property type="project" value="UniProtKB-UniRule"/>
</dbReference>
<comment type="cofactor">
    <cofactor evidence="2">
        <name>Mg(2+)</name>
        <dbReference type="ChEBI" id="CHEBI:18420"/>
    </cofactor>
</comment>
<organism evidence="4 5">
    <name type="scientific">Triparma columacea</name>
    <dbReference type="NCBI Taxonomy" id="722753"/>
    <lineage>
        <taxon>Eukaryota</taxon>
        <taxon>Sar</taxon>
        <taxon>Stramenopiles</taxon>
        <taxon>Ochrophyta</taxon>
        <taxon>Bolidophyceae</taxon>
        <taxon>Parmales</taxon>
        <taxon>Triparmaceae</taxon>
        <taxon>Triparma</taxon>
    </lineage>
</organism>
<keyword evidence="2" id="KW-0227">DNA damage</keyword>
<dbReference type="InterPro" id="IPR006166">
    <property type="entry name" value="ERCC4_domain"/>
</dbReference>
<reference evidence="5" key="1">
    <citation type="journal article" date="2023" name="Commun. Biol.">
        <title>Genome analysis of Parmales, the sister group of diatoms, reveals the evolutionary specialization of diatoms from phago-mixotrophs to photoautotrophs.</title>
        <authorList>
            <person name="Ban H."/>
            <person name="Sato S."/>
            <person name="Yoshikawa S."/>
            <person name="Yamada K."/>
            <person name="Nakamura Y."/>
            <person name="Ichinomiya M."/>
            <person name="Sato N."/>
            <person name="Blanc-Mathieu R."/>
            <person name="Endo H."/>
            <person name="Kuwata A."/>
            <person name="Ogata H."/>
        </authorList>
    </citation>
    <scope>NUCLEOTIDE SEQUENCE [LARGE SCALE GENOMIC DNA]</scope>
</reference>
<dbReference type="GO" id="GO:0000727">
    <property type="term" value="P:double-strand break repair via break-induced replication"/>
    <property type="evidence" value="ECO:0007669"/>
    <property type="project" value="UniProtKB-UniRule"/>
</dbReference>
<evidence type="ECO:0000313" key="5">
    <source>
        <dbReference type="Proteomes" id="UP001165065"/>
    </source>
</evidence>
<comment type="subunit">
    <text evidence="2">Interacts with EME1.</text>
</comment>
<keyword evidence="2" id="KW-0233">DNA recombination</keyword>
<dbReference type="EC" id="3.1.22.-" evidence="2"/>
<evidence type="ECO:0000256" key="1">
    <source>
        <dbReference type="ARBA" id="ARBA00022801"/>
    </source>
</evidence>
<keyword evidence="2" id="KW-0234">DNA repair</keyword>
<comment type="caution">
    <text evidence="4">The sequence shown here is derived from an EMBL/GenBank/DDBJ whole genome shotgun (WGS) entry which is preliminary data.</text>
</comment>
<dbReference type="GO" id="GO:0005634">
    <property type="term" value="C:nucleus"/>
    <property type="evidence" value="ECO:0007669"/>
    <property type="project" value="UniProtKB-SubCell"/>
</dbReference>
<comment type="function">
    <text evidence="2">Interacts with EME1 to form a DNA structure-specific endonuclease with substrate preference for branched DNA structures with a 5'-end at the branch nick. Typical substrates include 3'-flap structures, D-loops, replication forks and nicked Holliday junctions. May be required in mitosis for the processing of stalled or collapsed replication fork intermediates. May be required in meiosis for the repair of meiosis-specific double strand breaks subsequent to single-end invasion (SEI).</text>
</comment>
<evidence type="ECO:0000313" key="4">
    <source>
        <dbReference type="EMBL" id="GMI46840.1"/>
    </source>
</evidence>
<comment type="subcellular location">
    <subcellularLocation>
        <location evidence="2">Nucleus</location>
    </subcellularLocation>
</comment>
<protein>
    <recommendedName>
        <fullName evidence="2">Crossover junction endonuclease MUS81</fullName>
        <ecNumber evidence="2">3.1.22.-</ecNumber>
    </recommendedName>
</protein>
<keyword evidence="2" id="KW-0255">Endonuclease</keyword>
<keyword evidence="1 2" id="KW-0378">Hydrolase</keyword>
<dbReference type="InterPro" id="IPR033309">
    <property type="entry name" value="Mus81"/>
</dbReference>
<dbReference type="GO" id="GO:0046872">
    <property type="term" value="F:metal ion binding"/>
    <property type="evidence" value="ECO:0007669"/>
    <property type="project" value="UniProtKB-UniRule"/>
</dbReference>
<feature type="domain" description="ERCC4" evidence="3">
    <location>
        <begin position="198"/>
        <end position="303"/>
    </location>
</feature>
<dbReference type="GO" id="GO:0003677">
    <property type="term" value="F:DNA binding"/>
    <property type="evidence" value="ECO:0007669"/>
    <property type="project" value="UniProtKB-UniRule"/>
</dbReference>
<accession>A0A9W7LD93</accession>
<dbReference type="GO" id="GO:0008821">
    <property type="term" value="F:crossover junction DNA endonuclease activity"/>
    <property type="evidence" value="ECO:0007669"/>
    <property type="project" value="UniProtKB-UniRule"/>
</dbReference>
<dbReference type="SUPFAM" id="SSF52980">
    <property type="entry name" value="Restriction endonuclease-like"/>
    <property type="match status" value="1"/>
</dbReference>
<keyword evidence="2" id="KW-0460">Magnesium</keyword>
<dbReference type="InterPro" id="IPR011335">
    <property type="entry name" value="Restrct_endonuc-II-like"/>
</dbReference>
<proteinExistence type="inferred from homology"/>
<dbReference type="PANTHER" id="PTHR13451">
    <property type="entry name" value="CLASS II CROSSOVER JUNCTION ENDONUCLEASE MUS81"/>
    <property type="match status" value="1"/>
</dbReference>
<dbReference type="Gene3D" id="3.40.50.10130">
    <property type="match status" value="1"/>
</dbReference>
<gene>
    <name evidence="4" type="ORF">TrCOL_g11934</name>
</gene>
<dbReference type="Pfam" id="PF02732">
    <property type="entry name" value="ERCC4"/>
    <property type="match status" value="1"/>
</dbReference>
<dbReference type="EMBL" id="BRYA01000315">
    <property type="protein sequence ID" value="GMI46840.1"/>
    <property type="molecule type" value="Genomic_DNA"/>
</dbReference>
<dbReference type="AlphaFoldDB" id="A0A9W7LD93"/>
<comment type="similarity">
    <text evidence="2">Belongs to the XPF family.</text>
</comment>
<sequence>MLTHVARRIAQIGLLTFEIRSLEELICRDFDYIEGDSDETKSMRGGTVKAKEDQIERMEHWLQQANAAIVAMVNEADRLSPTPLMGDPNIEAKLSALKLEFVTVGERALALLNEELPTTFGRAEEAQLQTLSMKSFGLTKETSKKKVKYLNLTRSGYLTGHRIIAASGRRYFHEGPYRSSNRDIRVLKDVKDAYSRLCLQVDLREFGSVGVKKSTLHVQLNELERAGIPFICSPLKVGDYLFFDVNERGGKVVPLLVERKSIVDVAKSIKDKRWENQKKNMWAAASALGFDKTRLIYLIEGKPDARSTTANGFIGDDSYGVTKTQLIEAVEQLEEEGFEVFRSTREMDSMDKIVKLGREINTDLSRGTVKAELSYQEFKEALAEASKEPCQYAEYRAKAVEALKARKGGGAGRKRSVMALGNAPLKTPAKRYKSYEGYSLDELRAECVKFGLPKTTKQGKGKAVLIAALNGPRPPAHWLKRKKAKLYNPAGVTSAATALLVTLFLDESLKLRSGSAIGDGLEHSVLSDKAASSGIKLNSWSGGTTQNPRPGQLLRTGMTSMNELLASDKSRHTSAPPPLCYVVQKGTRRYYKLSRNHEFDGIKLAEDMHEWCHDWGRCKCGRR</sequence>
<dbReference type="OrthoDB" id="48692at2759"/>
<evidence type="ECO:0000259" key="3">
    <source>
        <dbReference type="SMART" id="SM00891"/>
    </source>
</evidence>
<keyword evidence="2" id="KW-0539">Nucleus</keyword>
<dbReference type="GO" id="GO:0006308">
    <property type="term" value="P:DNA catabolic process"/>
    <property type="evidence" value="ECO:0007669"/>
    <property type="project" value="UniProtKB-UniRule"/>
</dbReference>